<keyword evidence="2" id="KW-1185">Reference proteome</keyword>
<organism evidence="1 2">
    <name type="scientific">Pectobacterium zantedeschiae</name>
    <dbReference type="NCBI Taxonomy" id="2034769"/>
    <lineage>
        <taxon>Bacteria</taxon>
        <taxon>Pseudomonadati</taxon>
        <taxon>Pseudomonadota</taxon>
        <taxon>Gammaproteobacteria</taxon>
        <taxon>Enterobacterales</taxon>
        <taxon>Pectobacteriaceae</taxon>
        <taxon>Pectobacterium</taxon>
    </lineage>
</organism>
<dbReference type="RefSeq" id="WP_131534990.1">
    <property type="nucleotide sequence ID" value="NZ_PESL01000003.1"/>
</dbReference>
<evidence type="ECO:0000313" key="2">
    <source>
        <dbReference type="Proteomes" id="UP001138460"/>
    </source>
</evidence>
<proteinExistence type="predicted"/>
<gene>
    <name evidence="1" type="ORF">CLR69_14895</name>
</gene>
<protein>
    <recommendedName>
        <fullName evidence="3">DUF1963 domain-containing protein</fullName>
    </recommendedName>
</protein>
<comment type="caution">
    <text evidence="1">The sequence shown here is derived from an EMBL/GenBank/DDBJ whole genome shotgun (WGS) entry which is preliminary data.</text>
</comment>
<name>A0A9X8JGN2_9GAMM</name>
<dbReference type="EMBL" id="NWTM01000002">
    <property type="protein sequence ID" value="RYC41426.1"/>
    <property type="molecule type" value="Genomic_DNA"/>
</dbReference>
<evidence type="ECO:0008006" key="3">
    <source>
        <dbReference type="Google" id="ProtNLM"/>
    </source>
</evidence>
<accession>A0A9X8JGN2</accession>
<sequence>MNMRTVYKLFQDQNGNDSGVFLGGGALGENWPKNPLGENLKLLLTIDNNVFNERFGEFGLPNGKFTSVFSTYSDDRYFLDDVVYFGDSVEFDYIRKGFTRILFTDEPFLKDCEGDGKKSFCLKSYELQDDAFPAFSFFSNKLPNGLNGCEKLLSEYRFIGQIYSSDIPSKDGGALGLSDAVGYIFINKCISDDNDAGFFFVQTA</sequence>
<reference evidence="1 2" key="1">
    <citation type="journal article" date="2018" name="Syst. Appl. Microbiol.">
        <title>Pectobacterium zantedeschiae sp. nov. a new species of a soft rot pathogen isolated from Calla lily (Zantedeschia spp.).</title>
        <authorList>
            <person name="Waleron M."/>
            <person name="Misztak A."/>
            <person name="Waleron M."/>
            <person name="Franczuk M."/>
            <person name="Jonca J."/>
            <person name="Wielgomas B."/>
            <person name="Mikicinski A."/>
            <person name="Popovic T."/>
            <person name="Waleron K."/>
        </authorList>
    </citation>
    <scope>NUCLEOTIDE SEQUENCE [LARGE SCALE GENOMIC DNA]</scope>
    <source>
        <strain evidence="1 2">9M</strain>
    </source>
</reference>
<evidence type="ECO:0000313" key="1">
    <source>
        <dbReference type="EMBL" id="RYC41426.1"/>
    </source>
</evidence>
<dbReference type="AlphaFoldDB" id="A0A9X8JGN2"/>
<dbReference type="OrthoDB" id="8776978at2"/>
<dbReference type="Proteomes" id="UP001138460">
    <property type="component" value="Unassembled WGS sequence"/>
</dbReference>